<dbReference type="PANTHER" id="PTHR39610">
    <property type="entry name" value="BZIP DOMAIN-CONTAINING PROTEIN-RELATED"/>
    <property type="match status" value="1"/>
</dbReference>
<accession>A0A1Z5T358</accession>
<feature type="region of interest" description="Disordered" evidence="1">
    <location>
        <begin position="169"/>
        <end position="260"/>
    </location>
</feature>
<protein>
    <recommendedName>
        <fullName evidence="4">BZIP domain-containing protein</fullName>
    </recommendedName>
</protein>
<comment type="caution">
    <text evidence="2">The sequence shown here is derived from an EMBL/GenBank/DDBJ whole genome shotgun (WGS) entry which is preliminary data.</text>
</comment>
<gene>
    <name evidence="2" type="ORF">BTJ68_10115</name>
</gene>
<feature type="compositionally biased region" description="Low complexity" evidence="1">
    <location>
        <begin position="220"/>
        <end position="233"/>
    </location>
</feature>
<evidence type="ECO:0000313" key="3">
    <source>
        <dbReference type="Proteomes" id="UP000194280"/>
    </source>
</evidence>
<dbReference type="VEuPathDB" id="FungiDB:BTJ68_10115"/>
<dbReference type="EMBL" id="MUNK01000139">
    <property type="protein sequence ID" value="OTA30476.1"/>
    <property type="molecule type" value="Genomic_DNA"/>
</dbReference>
<dbReference type="Proteomes" id="UP000194280">
    <property type="component" value="Unassembled WGS sequence"/>
</dbReference>
<evidence type="ECO:0000313" key="2">
    <source>
        <dbReference type="EMBL" id="OTA30476.1"/>
    </source>
</evidence>
<dbReference type="PANTHER" id="PTHR39610:SF2">
    <property type="entry name" value="BZIP DOMAIN-CONTAINING PROTEIN"/>
    <property type="match status" value="1"/>
</dbReference>
<feature type="region of interest" description="Disordered" evidence="1">
    <location>
        <begin position="90"/>
        <end position="136"/>
    </location>
</feature>
<reference evidence="2 3" key="1">
    <citation type="submission" date="2017-01" db="EMBL/GenBank/DDBJ databases">
        <title>The recent genome duplication of the halophilic yeast Hortaea werneckii: insights from long-read sequencing.</title>
        <authorList>
            <person name="Sinha S."/>
            <person name="Flibotte S."/>
            <person name="Neira M."/>
            <person name="Lenassi M."/>
            <person name="Gostincar C."/>
            <person name="Stajich J.E."/>
            <person name="Nislow C.E."/>
        </authorList>
    </citation>
    <scope>NUCLEOTIDE SEQUENCE [LARGE SCALE GENOMIC DNA]</scope>
    <source>
        <strain evidence="2 3">EXF-2000</strain>
    </source>
</reference>
<feature type="compositionally biased region" description="Polar residues" evidence="1">
    <location>
        <begin position="94"/>
        <end position="115"/>
    </location>
</feature>
<dbReference type="InParanoid" id="A0A1Z5T358"/>
<feature type="region of interest" description="Disordered" evidence="1">
    <location>
        <begin position="1"/>
        <end position="76"/>
    </location>
</feature>
<name>A0A1Z5T358_HORWE</name>
<dbReference type="OrthoDB" id="5407781at2759"/>
<evidence type="ECO:0008006" key="4">
    <source>
        <dbReference type="Google" id="ProtNLM"/>
    </source>
</evidence>
<evidence type="ECO:0000256" key="1">
    <source>
        <dbReference type="SAM" id="MobiDB-lite"/>
    </source>
</evidence>
<dbReference type="AlphaFoldDB" id="A0A1Z5T358"/>
<feature type="compositionally biased region" description="Low complexity" evidence="1">
    <location>
        <begin position="11"/>
        <end position="24"/>
    </location>
</feature>
<feature type="compositionally biased region" description="Polar residues" evidence="1">
    <location>
        <begin position="169"/>
        <end position="198"/>
    </location>
</feature>
<proteinExistence type="predicted"/>
<feature type="compositionally biased region" description="Polar residues" evidence="1">
    <location>
        <begin position="60"/>
        <end position="71"/>
    </location>
</feature>
<feature type="compositionally biased region" description="Polar residues" evidence="1">
    <location>
        <begin position="1"/>
        <end position="10"/>
    </location>
</feature>
<keyword evidence="3" id="KW-1185">Reference proteome</keyword>
<sequence length="300" mass="32668">MTPDLNTLPTSRRQSMPSSPSQLMRPRRISIGAQDATWPAPPSPRSPPLSALHAAATINAGLQRSPSNASPGGTLHPAIERRRSSLINNLNINDSTTPAPGEMQQSSNSRSTNPGTGRRSVAFPSASPPHHRHPSLGELHQELENEQEAQVNRLLHLIRLQQDELAVFQRQQSDTPSTSQISPGPGSSVTNPDFTTATPPLPLQIQAHPFSPSTSSCLPHQLSRHSSSTQRSSPPALRPISGTESPSLRGTTMTRDDNAFYQAETQTLRRENRMLKERVRELERQILELNTANAVDSEAG</sequence>
<organism evidence="2 3">
    <name type="scientific">Hortaea werneckii EXF-2000</name>
    <dbReference type="NCBI Taxonomy" id="1157616"/>
    <lineage>
        <taxon>Eukaryota</taxon>
        <taxon>Fungi</taxon>
        <taxon>Dikarya</taxon>
        <taxon>Ascomycota</taxon>
        <taxon>Pezizomycotina</taxon>
        <taxon>Dothideomycetes</taxon>
        <taxon>Dothideomycetidae</taxon>
        <taxon>Mycosphaerellales</taxon>
        <taxon>Teratosphaeriaceae</taxon>
        <taxon>Hortaea</taxon>
    </lineage>
</organism>
<feature type="compositionally biased region" description="Polar residues" evidence="1">
    <location>
        <begin position="242"/>
        <end position="253"/>
    </location>
</feature>